<organism evidence="1">
    <name type="scientific">Rhizophora mucronata</name>
    <name type="common">Asiatic mangrove</name>
    <dbReference type="NCBI Taxonomy" id="61149"/>
    <lineage>
        <taxon>Eukaryota</taxon>
        <taxon>Viridiplantae</taxon>
        <taxon>Streptophyta</taxon>
        <taxon>Embryophyta</taxon>
        <taxon>Tracheophyta</taxon>
        <taxon>Spermatophyta</taxon>
        <taxon>Magnoliopsida</taxon>
        <taxon>eudicotyledons</taxon>
        <taxon>Gunneridae</taxon>
        <taxon>Pentapetalae</taxon>
        <taxon>rosids</taxon>
        <taxon>fabids</taxon>
        <taxon>Malpighiales</taxon>
        <taxon>Rhizophoraceae</taxon>
        <taxon>Rhizophora</taxon>
    </lineage>
</organism>
<proteinExistence type="predicted"/>
<accession>A0A2P2NUU8</accession>
<sequence length="20" mass="2382">MYLGLLLHHLLIFPSMLTRL</sequence>
<name>A0A2P2NUU8_RHIMU</name>
<evidence type="ECO:0000313" key="1">
    <source>
        <dbReference type="EMBL" id="MBX46265.1"/>
    </source>
</evidence>
<dbReference type="EMBL" id="GGEC01065781">
    <property type="protein sequence ID" value="MBX46265.1"/>
    <property type="molecule type" value="Transcribed_RNA"/>
</dbReference>
<protein>
    <submittedName>
        <fullName evidence="1">Uncharacterized protein</fullName>
    </submittedName>
</protein>
<dbReference type="AlphaFoldDB" id="A0A2P2NUU8"/>
<reference evidence="1" key="1">
    <citation type="submission" date="2018-02" db="EMBL/GenBank/DDBJ databases">
        <title>Rhizophora mucronata_Transcriptome.</title>
        <authorList>
            <person name="Meera S.P."/>
            <person name="Sreeshan A."/>
            <person name="Augustine A."/>
        </authorList>
    </citation>
    <scope>NUCLEOTIDE SEQUENCE</scope>
    <source>
        <tissue evidence="1">Leaf</tissue>
    </source>
</reference>